<accession>A0A023AYG7</accession>
<evidence type="ECO:0000313" key="10">
    <source>
        <dbReference type="Proteomes" id="UP000019763"/>
    </source>
</evidence>
<dbReference type="PRINTS" id="PR00326">
    <property type="entry name" value="GTP1OBG"/>
</dbReference>
<evidence type="ECO:0000313" key="9">
    <source>
        <dbReference type="EMBL" id="EZG43717.1"/>
    </source>
</evidence>
<dbReference type="Pfam" id="PF08155">
    <property type="entry name" value="NOGCT"/>
    <property type="match status" value="1"/>
</dbReference>
<comment type="subcellular location">
    <subcellularLocation>
        <location evidence="1 6">Nucleus</location>
        <location evidence="1 6">Nucleolus</location>
    </subcellularLocation>
</comment>
<dbReference type="OMA" id="EWKNDVM"/>
<dbReference type="CDD" id="cd01897">
    <property type="entry name" value="NOG"/>
    <property type="match status" value="1"/>
</dbReference>
<feature type="region of interest" description="Disordered" evidence="7">
    <location>
        <begin position="595"/>
        <end position="635"/>
    </location>
</feature>
<comment type="caution">
    <text evidence="9">The sequence shown here is derived from an EMBL/GenBank/DDBJ whole genome shotgun (WGS) entry which is preliminary data.</text>
</comment>
<evidence type="ECO:0000256" key="6">
    <source>
        <dbReference type="PIRNR" id="PIRNR038919"/>
    </source>
</evidence>
<organism evidence="9 10">
    <name type="scientific">Gregarina niphandrodes</name>
    <name type="common">Septate eugregarine</name>
    <dbReference type="NCBI Taxonomy" id="110365"/>
    <lineage>
        <taxon>Eukaryota</taxon>
        <taxon>Sar</taxon>
        <taxon>Alveolata</taxon>
        <taxon>Apicomplexa</taxon>
        <taxon>Conoidasida</taxon>
        <taxon>Gregarinasina</taxon>
        <taxon>Eugregarinorida</taxon>
        <taxon>Gregarinidae</taxon>
        <taxon>Gregarina</taxon>
    </lineage>
</organism>
<feature type="compositionally biased region" description="Basic residues" evidence="7">
    <location>
        <begin position="615"/>
        <end position="624"/>
    </location>
</feature>
<dbReference type="VEuPathDB" id="CryptoDB:GNI_161150"/>
<feature type="compositionally biased region" description="Basic and acidic residues" evidence="7">
    <location>
        <begin position="602"/>
        <end position="614"/>
    </location>
</feature>
<comment type="function">
    <text evidence="6">Involved in the biogenesis of the 60S ribosomal subunit.</text>
</comment>
<dbReference type="InterPro" id="IPR006073">
    <property type="entry name" value="GTP-bd"/>
</dbReference>
<dbReference type="InterPro" id="IPR041623">
    <property type="entry name" value="NOG1_N"/>
</dbReference>
<dbReference type="GO" id="GO:0042254">
    <property type="term" value="P:ribosome biogenesis"/>
    <property type="evidence" value="ECO:0007669"/>
    <property type="project" value="UniProtKB-KW"/>
</dbReference>
<comment type="similarity">
    <text evidence="6">Belongs to the TRAFAC class OBG-HflX-like GTPase superfamily. OBG GTPase family. NOG subfamily.</text>
</comment>
<dbReference type="EMBL" id="AFNH02001201">
    <property type="protein sequence ID" value="EZG43717.1"/>
    <property type="molecule type" value="Genomic_DNA"/>
</dbReference>
<keyword evidence="5 6" id="KW-0539">Nucleus</keyword>
<dbReference type="Gene3D" id="1.20.120.1190">
    <property type="match status" value="1"/>
</dbReference>
<keyword evidence="2 6" id="KW-0690">Ribosome biogenesis</keyword>
<dbReference type="PANTHER" id="PTHR45759">
    <property type="entry name" value="NUCLEOLAR GTP-BINDING PROTEIN 1"/>
    <property type="match status" value="1"/>
</dbReference>
<dbReference type="SUPFAM" id="SSF52540">
    <property type="entry name" value="P-loop containing nucleoside triphosphate hydrolases"/>
    <property type="match status" value="1"/>
</dbReference>
<dbReference type="eggNOG" id="KOG1490">
    <property type="taxonomic scope" value="Eukaryota"/>
</dbReference>
<evidence type="ECO:0000256" key="7">
    <source>
        <dbReference type="SAM" id="MobiDB-lite"/>
    </source>
</evidence>
<evidence type="ECO:0000256" key="4">
    <source>
        <dbReference type="ARBA" id="ARBA00023134"/>
    </source>
</evidence>
<dbReference type="InterPro" id="IPR024926">
    <property type="entry name" value="NOG1"/>
</dbReference>
<dbReference type="GO" id="GO:0005525">
    <property type="term" value="F:GTP binding"/>
    <property type="evidence" value="ECO:0007669"/>
    <property type="project" value="UniProtKB-KW"/>
</dbReference>
<evidence type="ECO:0000259" key="8">
    <source>
        <dbReference type="PROSITE" id="PS51710"/>
    </source>
</evidence>
<keyword evidence="10" id="KW-1185">Reference proteome</keyword>
<evidence type="ECO:0000256" key="2">
    <source>
        <dbReference type="ARBA" id="ARBA00022517"/>
    </source>
</evidence>
<evidence type="ECO:0000256" key="3">
    <source>
        <dbReference type="ARBA" id="ARBA00022741"/>
    </source>
</evidence>
<dbReference type="FunFam" id="1.20.120.1190:FF:000001">
    <property type="entry name" value="Nucleolar GTP-binding protein 1"/>
    <property type="match status" value="1"/>
</dbReference>
<dbReference type="RefSeq" id="XP_011133047.1">
    <property type="nucleotide sequence ID" value="XM_011134745.1"/>
</dbReference>
<dbReference type="PROSITE" id="PS51710">
    <property type="entry name" value="G_OBG"/>
    <property type="match status" value="1"/>
</dbReference>
<name>A0A023AYG7_GRENI</name>
<dbReference type="Pfam" id="PF17835">
    <property type="entry name" value="NOG1_N"/>
    <property type="match status" value="1"/>
</dbReference>
<dbReference type="Gene3D" id="3.40.50.300">
    <property type="entry name" value="P-loop containing nucleotide triphosphate hydrolases"/>
    <property type="match status" value="1"/>
</dbReference>
<dbReference type="InterPro" id="IPR005225">
    <property type="entry name" value="Small_GTP-bd"/>
</dbReference>
<sequence>MSVGFKGSDASQLYRFKDIQTVPGAMDLVDIVLSATQRRTPTVVHPQYDISRIRSFYMRKVKHCQQEYHDKFSAILSQFPKIDDIHPFYADLCNVLYDKDHYKIALGQVNAVRNSVDQMAKEYVRLLKYADSSYKCKMLKRAALGRMCTIVKKLKNSLAYLEEVRRHLGRLPGINPFSRSVLLAGFPNVGKSTFMNVLSNANVETANWSFTTQSLYVGHFDYKYQPWQVIDTPGVLDRPLSSRNTIELCAITAMAHLSCAVLFLVDISEHCGHTVADQVKLFHSLRPLLQHKPVVVVLNKIDLRGVDSLTAQEQEMIKSMGEGFDLIHFVACSTLEKLNLDEAKNKACEMLLSLKVQKRLMAGKTAYNTLDELYVTNVTPLAERPPIGAPPTRGDLAARDEMGDEKLLEKDLMEVEGGAGVYNADTRKHWQLEDESWKYDEVPEILNGKNVADFVDPEIDAKLRALEEEEAELERTWDKDVQAPTQDWYDAQAALREITIERETRRLMSRIKNSNNQRTQARQYMDTEAFKQRLAPMGIDPEEILERLTKYEKETTTIRARRQLFKPDRKTAVYGTNVERKVELEKDIHRVNKRYTKPKKSQPKDQINEADRFIGAKRPKHLFSGKRTIGKTDRR</sequence>
<dbReference type="InterPro" id="IPR010674">
    <property type="entry name" value="NOG1_Rossman_fold_dom"/>
</dbReference>
<protein>
    <recommendedName>
        <fullName evidence="6">Nucleolar GTP-binding protein 1</fullName>
    </recommendedName>
</protein>
<dbReference type="GeneID" id="22915587"/>
<dbReference type="AlphaFoldDB" id="A0A023AYG7"/>
<reference evidence="9" key="1">
    <citation type="submission" date="2013-12" db="EMBL/GenBank/DDBJ databases">
        <authorList>
            <person name="Omoto C.K."/>
            <person name="Sibley D."/>
            <person name="Venepally P."/>
            <person name="Hadjithomas M."/>
            <person name="Karamycheva S."/>
            <person name="Brunk B."/>
            <person name="Roos D."/>
            <person name="Caler E."/>
            <person name="Lorenzi H."/>
        </authorList>
    </citation>
    <scope>NUCLEOTIDE SEQUENCE</scope>
</reference>
<evidence type="ECO:0000256" key="1">
    <source>
        <dbReference type="ARBA" id="ARBA00004604"/>
    </source>
</evidence>
<dbReference type="Pfam" id="PF06858">
    <property type="entry name" value="NOG1"/>
    <property type="match status" value="1"/>
</dbReference>
<dbReference type="InterPro" id="IPR031167">
    <property type="entry name" value="G_OBG"/>
</dbReference>
<dbReference type="GO" id="GO:0005730">
    <property type="term" value="C:nucleolus"/>
    <property type="evidence" value="ECO:0007669"/>
    <property type="project" value="UniProtKB-SubCell"/>
</dbReference>
<dbReference type="Proteomes" id="UP000019763">
    <property type="component" value="Unassembled WGS sequence"/>
</dbReference>
<dbReference type="OrthoDB" id="415015at2759"/>
<dbReference type="InterPro" id="IPR027417">
    <property type="entry name" value="P-loop_NTPase"/>
</dbReference>
<dbReference type="NCBIfam" id="TIGR00231">
    <property type="entry name" value="small_GTP"/>
    <property type="match status" value="1"/>
</dbReference>
<proteinExistence type="inferred from homology"/>
<keyword evidence="3" id="KW-0547">Nucleotide-binding</keyword>
<feature type="domain" description="OBG-type G" evidence="8">
    <location>
        <begin position="179"/>
        <end position="352"/>
    </location>
</feature>
<dbReference type="InterPro" id="IPR012973">
    <property type="entry name" value="NOG_C"/>
</dbReference>
<dbReference type="PIRSF" id="PIRSF038919">
    <property type="entry name" value="NOG1"/>
    <property type="match status" value="1"/>
</dbReference>
<evidence type="ECO:0000256" key="5">
    <source>
        <dbReference type="ARBA" id="ARBA00023242"/>
    </source>
</evidence>
<keyword evidence="4" id="KW-0342">GTP-binding</keyword>
<gene>
    <name evidence="9" type="ORF">GNI_161150</name>
</gene>